<dbReference type="HOGENOM" id="CLU_020027_1_1_9"/>
<dbReference type="Gene3D" id="3.40.710.10">
    <property type="entry name" value="DD-peptidase/beta-lactamase superfamily"/>
    <property type="match status" value="1"/>
</dbReference>
<organism evidence="3 4">
    <name type="scientific">Paenibacillus stellifer</name>
    <dbReference type="NCBI Taxonomy" id="169760"/>
    <lineage>
        <taxon>Bacteria</taxon>
        <taxon>Bacillati</taxon>
        <taxon>Bacillota</taxon>
        <taxon>Bacilli</taxon>
        <taxon>Bacillales</taxon>
        <taxon>Paenibacillaceae</taxon>
        <taxon>Paenibacillus</taxon>
    </lineage>
</organism>
<name>A0A089LMS9_9BACL</name>
<dbReference type="GO" id="GO:0016787">
    <property type="term" value="F:hydrolase activity"/>
    <property type="evidence" value="ECO:0007669"/>
    <property type="project" value="UniProtKB-KW"/>
</dbReference>
<dbReference type="SUPFAM" id="SSF56601">
    <property type="entry name" value="beta-lactamase/transpeptidase-like"/>
    <property type="match status" value="1"/>
</dbReference>
<sequence length="350" mass="38925">MEMWNELIEGWVSQGKIPGAVLDIRFGDAWRYSRAYGRLAPNTSSNNESSHAIDRPAKLSTLFDAASLTKVVATLPAALLLAQQRELRLDDEVSRYIPEFRHGGVTLRHCLQHTSGLPADMPGYLDRYTALDPLQDALAQDLISVPGDRALYSDVGMILLGVVIARVAAQPLDAFVKQNVFEPLGMMDSTFNPPAELRNRIAATEWDGRRYLQGEVHDEKAYRLGGVSGSAGLFTTAGDLSRYADSWLYPERYNLLDPEWIDEAVSRAIQGRGLGWQVWQQGGDEMACGKLMPEGTYGHTGFTGGSLWLEPKRGLSVVFLTNAVHYGRNNLIRELRPELHNAIFAHFYMS</sequence>
<dbReference type="PANTHER" id="PTHR43283">
    <property type="entry name" value="BETA-LACTAMASE-RELATED"/>
    <property type="match status" value="1"/>
</dbReference>
<accession>A0A089LMS9</accession>
<protein>
    <recommendedName>
        <fullName evidence="2">Beta-lactamase-related domain-containing protein</fullName>
    </recommendedName>
</protein>
<dbReference type="KEGG" id="pste:PSTEL_06730"/>
<evidence type="ECO:0000313" key="4">
    <source>
        <dbReference type="Proteomes" id="UP000029507"/>
    </source>
</evidence>
<evidence type="ECO:0000256" key="1">
    <source>
        <dbReference type="ARBA" id="ARBA00022801"/>
    </source>
</evidence>
<keyword evidence="4" id="KW-1185">Reference proteome</keyword>
<dbReference type="InterPro" id="IPR012338">
    <property type="entry name" value="Beta-lactam/transpept-like"/>
</dbReference>
<keyword evidence="1" id="KW-0378">Hydrolase</keyword>
<gene>
    <name evidence="3" type="ORF">PSTEL_06730</name>
</gene>
<dbReference type="AlphaFoldDB" id="A0A089LMS9"/>
<dbReference type="EMBL" id="CP009286">
    <property type="protein sequence ID" value="AIQ62846.1"/>
    <property type="molecule type" value="Genomic_DNA"/>
</dbReference>
<dbReference type="InterPro" id="IPR050789">
    <property type="entry name" value="Diverse_Enzym_Activities"/>
</dbReference>
<reference evidence="3 4" key="1">
    <citation type="submission" date="2014-08" db="EMBL/GenBank/DDBJ databases">
        <title>Comparative genomics of the Paenibacillus odorifer group.</title>
        <authorList>
            <person name="den Bakker H.C."/>
            <person name="Tsai Y.-C."/>
            <person name="Martin N."/>
            <person name="Korlach J."/>
            <person name="Wiedmann M."/>
        </authorList>
    </citation>
    <scope>NUCLEOTIDE SEQUENCE [LARGE SCALE GENOMIC DNA]</scope>
    <source>
        <strain evidence="3 4">DSM 14472</strain>
    </source>
</reference>
<dbReference type="RefSeq" id="WP_038694294.1">
    <property type="nucleotide sequence ID" value="NZ_CP009286.1"/>
</dbReference>
<dbReference type="InterPro" id="IPR001466">
    <property type="entry name" value="Beta-lactam-related"/>
</dbReference>
<dbReference type="STRING" id="169760.PSTEL_06730"/>
<feature type="domain" description="Beta-lactamase-related" evidence="2">
    <location>
        <begin position="6"/>
        <end position="327"/>
    </location>
</feature>
<evidence type="ECO:0000313" key="3">
    <source>
        <dbReference type="EMBL" id="AIQ62846.1"/>
    </source>
</evidence>
<proteinExistence type="predicted"/>
<evidence type="ECO:0000259" key="2">
    <source>
        <dbReference type="Pfam" id="PF00144"/>
    </source>
</evidence>
<dbReference type="OrthoDB" id="9770183at2"/>
<dbReference type="Pfam" id="PF00144">
    <property type="entry name" value="Beta-lactamase"/>
    <property type="match status" value="1"/>
</dbReference>
<dbReference type="Proteomes" id="UP000029507">
    <property type="component" value="Chromosome"/>
</dbReference>
<dbReference type="PANTHER" id="PTHR43283:SF11">
    <property type="entry name" value="BETA-LACTAMASE-RELATED DOMAIN-CONTAINING PROTEIN"/>
    <property type="match status" value="1"/>
</dbReference>